<evidence type="ECO:0000313" key="2">
    <source>
        <dbReference type="EMBL" id="KAB2374364.1"/>
    </source>
</evidence>
<keyword evidence="3" id="KW-1185">Reference proteome</keyword>
<gene>
    <name evidence="2" type="ORF">F9B16_27700</name>
</gene>
<dbReference type="EMBL" id="WBMR01000094">
    <property type="protein sequence ID" value="KAB2374364.1"/>
    <property type="molecule type" value="Genomic_DNA"/>
</dbReference>
<name>A0A6L3VPU4_9ACTN</name>
<dbReference type="Proteomes" id="UP000483004">
    <property type="component" value="Unassembled WGS sequence"/>
</dbReference>
<protein>
    <submittedName>
        <fullName evidence="2">Uncharacterized protein</fullName>
    </submittedName>
</protein>
<reference evidence="2 3" key="1">
    <citation type="submission" date="2019-09" db="EMBL/GenBank/DDBJ databases">
        <title>Actinomadura physcomitrii sp. nov., a novel actinomycete isolated from moss [Physcomitrium sphaericum (Ludw) Fuernr].</title>
        <authorList>
            <person name="Liu C."/>
            <person name="Zhuang X."/>
        </authorList>
    </citation>
    <scope>NUCLEOTIDE SEQUENCE [LARGE SCALE GENOMIC DNA]</scope>
    <source>
        <strain evidence="2 3">CYP1-1B</strain>
    </source>
</reference>
<dbReference type="AlphaFoldDB" id="A0A6L3VPU4"/>
<keyword evidence="1" id="KW-0472">Membrane</keyword>
<comment type="caution">
    <text evidence="2">The sequence shown here is derived from an EMBL/GenBank/DDBJ whole genome shotgun (WGS) entry which is preliminary data.</text>
</comment>
<accession>A0A6L3VPU4</accession>
<evidence type="ECO:0000313" key="3">
    <source>
        <dbReference type="Proteomes" id="UP000483004"/>
    </source>
</evidence>
<proteinExistence type="predicted"/>
<dbReference type="RefSeq" id="WP_151543144.1">
    <property type="nucleotide sequence ID" value="NZ_WBMR01000094.1"/>
</dbReference>
<keyword evidence="1" id="KW-0812">Transmembrane</keyword>
<organism evidence="2 3">
    <name type="scientific">Actinomadura montaniterrae</name>
    <dbReference type="NCBI Taxonomy" id="1803903"/>
    <lineage>
        <taxon>Bacteria</taxon>
        <taxon>Bacillati</taxon>
        <taxon>Actinomycetota</taxon>
        <taxon>Actinomycetes</taxon>
        <taxon>Streptosporangiales</taxon>
        <taxon>Thermomonosporaceae</taxon>
        <taxon>Actinomadura</taxon>
    </lineage>
</organism>
<evidence type="ECO:0000256" key="1">
    <source>
        <dbReference type="SAM" id="Phobius"/>
    </source>
</evidence>
<sequence length="184" mass="20480">MRVSLTRRRLGVGAFLSLVLVVGVTWFLVDRTDRVPNACPLVSAEDIAPLVAHPSKRAHRFSGDHSICKWTEGREELVVEVERYAGKGGKDGKWRAGEVIARYVGSSGTVVRPPDKKGRVDEVREWLSPFSEWYMHIALRFDDIVVFISYEPDGGVKGCGPGCADAHEPAFHKLAEDVMKKFSE</sequence>
<keyword evidence="1" id="KW-1133">Transmembrane helix</keyword>
<feature type="transmembrane region" description="Helical" evidence="1">
    <location>
        <begin position="12"/>
        <end position="29"/>
    </location>
</feature>